<dbReference type="EMBL" id="PVTJ01000008">
    <property type="protein sequence ID" value="PRY56836.1"/>
    <property type="molecule type" value="Genomic_DNA"/>
</dbReference>
<feature type="transmembrane region" description="Helical" evidence="1">
    <location>
        <begin position="109"/>
        <end position="133"/>
    </location>
</feature>
<dbReference type="AlphaFoldDB" id="A0A2T0UG55"/>
<protein>
    <submittedName>
        <fullName evidence="2">Uncharacterized protein</fullName>
    </submittedName>
</protein>
<evidence type="ECO:0000313" key="2">
    <source>
        <dbReference type="EMBL" id="PRY56836.1"/>
    </source>
</evidence>
<dbReference type="Proteomes" id="UP000238176">
    <property type="component" value="Unassembled WGS sequence"/>
</dbReference>
<keyword evidence="1" id="KW-0812">Transmembrane</keyword>
<gene>
    <name evidence="2" type="ORF">B0I28_108147</name>
</gene>
<evidence type="ECO:0000313" key="3">
    <source>
        <dbReference type="Proteomes" id="UP000238176"/>
    </source>
</evidence>
<evidence type="ECO:0000256" key="1">
    <source>
        <dbReference type="SAM" id="Phobius"/>
    </source>
</evidence>
<proteinExistence type="predicted"/>
<keyword evidence="3" id="KW-1185">Reference proteome</keyword>
<feature type="transmembrane region" description="Helical" evidence="1">
    <location>
        <begin position="78"/>
        <end position="97"/>
    </location>
</feature>
<comment type="caution">
    <text evidence="2">The sequence shown here is derived from an EMBL/GenBank/DDBJ whole genome shotgun (WGS) entry which is preliminary data.</text>
</comment>
<dbReference type="OrthoDB" id="838350at2"/>
<sequence length="193" mass="20061">MSGADMKPGALEAGTAFLWGATAVLAAAAAVRVVLYGAFKDAQFEACDAVFNASPTGNWPDDSSPCEQLSPLGWFLPYWGAIAAAVVCFALLLAAAIGTGRGRAGARTLAAVSAPLAVALWAVPGLLDLGWVFAEAGANDADTEVVAYLRDHFPAWFGAGETTLQIVFIVVAALALWLLYRPGVGAYLKRDDQ</sequence>
<keyword evidence="1" id="KW-0472">Membrane</keyword>
<dbReference type="RefSeq" id="WP_146148174.1">
    <property type="nucleotide sequence ID" value="NZ_PVTJ01000008.1"/>
</dbReference>
<keyword evidence="1" id="KW-1133">Transmembrane helix</keyword>
<organism evidence="2 3">
    <name type="scientific">Glycomyces artemisiae</name>
    <dbReference type="NCBI Taxonomy" id="1076443"/>
    <lineage>
        <taxon>Bacteria</taxon>
        <taxon>Bacillati</taxon>
        <taxon>Actinomycetota</taxon>
        <taxon>Actinomycetes</taxon>
        <taxon>Glycomycetales</taxon>
        <taxon>Glycomycetaceae</taxon>
        <taxon>Glycomyces</taxon>
    </lineage>
</organism>
<accession>A0A2T0UG55</accession>
<feature type="transmembrane region" description="Helical" evidence="1">
    <location>
        <begin position="153"/>
        <end position="180"/>
    </location>
</feature>
<reference evidence="2 3" key="1">
    <citation type="submission" date="2018-03" db="EMBL/GenBank/DDBJ databases">
        <title>Genomic Encyclopedia of Type Strains, Phase III (KMG-III): the genomes of soil and plant-associated and newly described type strains.</title>
        <authorList>
            <person name="Whitman W."/>
        </authorList>
    </citation>
    <scope>NUCLEOTIDE SEQUENCE [LARGE SCALE GENOMIC DNA]</scope>
    <source>
        <strain evidence="2 3">CGMCC 4.7067</strain>
    </source>
</reference>
<name>A0A2T0UG55_9ACTN</name>